<gene>
    <name evidence="1" type="ORF">SE17_22340</name>
</gene>
<proteinExistence type="predicted"/>
<dbReference type="Proteomes" id="UP000050509">
    <property type="component" value="Unassembled WGS sequence"/>
</dbReference>
<sequence length="220" mass="23644">LADGGGTKTQGQRQHEITLSAAIRQHEPAVDHADRLPFPTHGLVRFLAVGVVGVGRSGSTVLTGGGDIGEQLLSEKLDALRVERLARALRLRVQVGLGQPHALLAGGDVRLHQVAPAAPRFPPQRVTERAGRGIELPQGNKLHCGGGGGSFIGHVQVYQKMRSSASSLSLSDALQRHHPTAESDGWVFAWSIDGLVMQRWAEAAEAWRFMWPLKLAGFRA</sequence>
<evidence type="ECO:0000313" key="2">
    <source>
        <dbReference type="Proteomes" id="UP000050509"/>
    </source>
</evidence>
<protein>
    <submittedName>
        <fullName evidence="1">Uncharacterized protein</fullName>
    </submittedName>
</protein>
<keyword evidence="2" id="KW-1185">Reference proteome</keyword>
<dbReference type="EMBL" id="LJCR01001003">
    <property type="protein sequence ID" value="KPV51245.1"/>
    <property type="molecule type" value="Genomic_DNA"/>
</dbReference>
<reference evidence="1 2" key="1">
    <citation type="submission" date="2015-09" db="EMBL/GenBank/DDBJ databases">
        <title>Draft genome sequence of Kouleothrix aurantiaca JCM 19913.</title>
        <authorList>
            <person name="Hemp J."/>
        </authorList>
    </citation>
    <scope>NUCLEOTIDE SEQUENCE [LARGE SCALE GENOMIC DNA]</scope>
    <source>
        <strain evidence="1 2">COM-B</strain>
    </source>
</reference>
<name>A0A0N8PRY8_9CHLR</name>
<comment type="caution">
    <text evidence="1">The sequence shown here is derived from an EMBL/GenBank/DDBJ whole genome shotgun (WGS) entry which is preliminary data.</text>
</comment>
<feature type="non-terminal residue" evidence="1">
    <location>
        <position position="1"/>
    </location>
</feature>
<organism evidence="1 2">
    <name type="scientific">Kouleothrix aurantiaca</name>
    <dbReference type="NCBI Taxonomy" id="186479"/>
    <lineage>
        <taxon>Bacteria</taxon>
        <taxon>Bacillati</taxon>
        <taxon>Chloroflexota</taxon>
        <taxon>Chloroflexia</taxon>
        <taxon>Chloroflexales</taxon>
        <taxon>Roseiflexineae</taxon>
        <taxon>Roseiflexaceae</taxon>
        <taxon>Kouleothrix</taxon>
    </lineage>
</organism>
<dbReference type="AlphaFoldDB" id="A0A0N8PRY8"/>
<accession>A0A0N8PRY8</accession>
<evidence type="ECO:0000313" key="1">
    <source>
        <dbReference type="EMBL" id="KPV51245.1"/>
    </source>
</evidence>